<evidence type="ECO:0000313" key="4">
    <source>
        <dbReference type="Proteomes" id="UP000475214"/>
    </source>
</evidence>
<dbReference type="InterPro" id="IPR014862">
    <property type="entry name" value="TrwC"/>
</dbReference>
<comment type="caution">
    <text evidence="3">The sequence shown here is derived from an EMBL/GenBank/DDBJ whole genome shotgun (WGS) entry which is preliminary data.</text>
</comment>
<organism evidence="3 4">
    <name type="scientific">Phytoactinopolyspora halotolerans</name>
    <dbReference type="NCBI Taxonomy" id="1981512"/>
    <lineage>
        <taxon>Bacteria</taxon>
        <taxon>Bacillati</taxon>
        <taxon>Actinomycetota</taxon>
        <taxon>Actinomycetes</taxon>
        <taxon>Jiangellales</taxon>
        <taxon>Jiangellaceae</taxon>
        <taxon>Phytoactinopolyspora</taxon>
    </lineage>
</organism>
<gene>
    <name evidence="3" type="ORF">G1H10_13490</name>
</gene>
<name>A0A6L9S913_9ACTN</name>
<protein>
    <submittedName>
        <fullName evidence="3">Relaxase domain-containing protein</fullName>
    </submittedName>
</protein>
<dbReference type="Proteomes" id="UP000475214">
    <property type="component" value="Unassembled WGS sequence"/>
</dbReference>
<evidence type="ECO:0000256" key="1">
    <source>
        <dbReference type="SAM" id="MobiDB-lite"/>
    </source>
</evidence>
<evidence type="ECO:0000313" key="3">
    <source>
        <dbReference type="EMBL" id="NEE01181.1"/>
    </source>
</evidence>
<dbReference type="NCBIfam" id="NF041492">
    <property type="entry name" value="MobF"/>
    <property type="match status" value="1"/>
</dbReference>
<sequence length="1216" mass="133162">MSIKKLHAGDGYTYLLRGVADGEGMPGVISPMTRYYAESGHPPGRWMGTGLVGLANGDGVPAGSMVNEQQMERLFKDGTDPVTAVALGQRYAHPRSWRERADARIRALPATLTADERAARTCQIEDEERRRPTRRPVAGFDCVFSPPKSVSVLWALTDHQTRVQIARAHHDAVDQVLRVMERDVARTRIGTDGVAQVQTRGVVATAFDHYDSRAGDPQLHTHVVIANRVQGPDGKWRTLDSRGSLFPAAVAMSELYDTLIADRLTADLGLGWERRGTPVKPKNQTWEIIGVPDELITEFSQRAASIEAVKDDLIQAYREAHDHDPDDATIVRLRQQATYTTRPDKTLRSLQQMIAGWRTRASRVLKRDSAQWATSVVAHSRTSPAPPEDAQRLVEEFAHAALAELSEQRSTWRTWNVRAAAARASMPHRIASADERHALIDAITQRVAELSVCITPPELTTTPTVFRRADGSSAFTRDHDDVFTTTEILAAEDRLLAAADSLTAPVVDLDVVTHATGSTPPGATVLSDDQAAAVAQITTSQRVVDVLVGPAGSGKTTALASLRAAWEAQHGPGSVIGLAPSAAAAEVLRHSLAVTTENTAKWLHESTGLAAHRRRERYQDLLARRAALPAHAADRLDTALAAIAHDQRQWSFQPGQLVIVDEATLAGTLTLDALRAQAEHAGAKLLLVGDWAQLSSVEAGGAFGMLVRARGDRVPELTGARRFAHDWERAASIQLRTGDTDVIKTYLAHDRIRDGDTEQILKSVYQAWLADENAGQRSLLVAADAATVRELNLRARADRIANGAVTRSGAILHDGTHAGRGDRVVTRHNDRSLASGPHSWVKNGDQWTVTRQHCDGALTVKRAHGGAIIKLPAAYVAEHVELAYASTVYRAQGSTVDTCHAVVTETDMTRETLYVAMTRGRLTNTAHVVTDQLDEEICDDETHLARDILIRVMQRSGAELSAHETIAAEQDQAVSIAKLAAEYETLAREAATSYWTGLLAAPLFSRTAADPTHSPSYPAFVAAVRHAEAAGLEANHLVPRLATTDDLRAADDPLDVLSRRIAQVTDHAAATRPDRTRHRLIAELIPTATHVSDPDMERALRDRETLLENRAATLTREVLAQQPPWLTELGPTPSDRRLREQWLQHLTTVAVYRARHGLRGDDALGDEHNQSWSYRADRRRARHAIEAARHISDTPDSLRASRRQRHRARPNNTTSL</sequence>
<dbReference type="CDD" id="cd18809">
    <property type="entry name" value="SF1_C_RecD"/>
    <property type="match status" value="1"/>
</dbReference>
<dbReference type="Pfam" id="PF08751">
    <property type="entry name" value="TrwC"/>
    <property type="match status" value="1"/>
</dbReference>
<reference evidence="3 4" key="1">
    <citation type="submission" date="2020-02" db="EMBL/GenBank/DDBJ databases">
        <authorList>
            <person name="Li X.-J."/>
            <person name="Han X.-M."/>
        </authorList>
    </citation>
    <scope>NUCLEOTIDE SEQUENCE [LARGE SCALE GENOMIC DNA]</scope>
    <source>
        <strain evidence="3 4">CCTCC AB 2017055</strain>
    </source>
</reference>
<dbReference type="Gene3D" id="2.30.30.940">
    <property type="match status" value="1"/>
</dbReference>
<proteinExistence type="predicted"/>
<dbReference type="AlphaFoldDB" id="A0A6L9S913"/>
<feature type="region of interest" description="Disordered" evidence="1">
    <location>
        <begin position="1186"/>
        <end position="1216"/>
    </location>
</feature>
<dbReference type="SUPFAM" id="SSF52540">
    <property type="entry name" value="P-loop containing nucleoside triphosphate hydrolases"/>
    <property type="match status" value="2"/>
</dbReference>
<accession>A0A6L9S913</accession>
<dbReference type="Pfam" id="PF13604">
    <property type="entry name" value="AAA_30"/>
    <property type="match status" value="1"/>
</dbReference>
<dbReference type="SUPFAM" id="SSF55464">
    <property type="entry name" value="Origin of replication-binding domain, RBD-like"/>
    <property type="match status" value="1"/>
</dbReference>
<dbReference type="InterPro" id="IPR027417">
    <property type="entry name" value="P-loop_NTPase"/>
</dbReference>
<dbReference type="Gene3D" id="3.40.50.300">
    <property type="entry name" value="P-loop containing nucleotide triphosphate hydrolases"/>
    <property type="match status" value="2"/>
</dbReference>
<keyword evidence="4" id="KW-1185">Reference proteome</keyword>
<dbReference type="EMBL" id="JAAGOA010000008">
    <property type="protein sequence ID" value="NEE01181.1"/>
    <property type="molecule type" value="Genomic_DNA"/>
</dbReference>
<evidence type="ECO:0000259" key="2">
    <source>
        <dbReference type="Pfam" id="PF08751"/>
    </source>
</evidence>
<feature type="compositionally biased region" description="Basic residues" evidence="1">
    <location>
        <begin position="1200"/>
        <end position="1209"/>
    </location>
</feature>
<feature type="domain" description="TrwC relaxase" evidence="2">
    <location>
        <begin position="8"/>
        <end position="363"/>
    </location>
</feature>